<keyword evidence="3" id="KW-1185">Reference proteome</keyword>
<accession>A0ABU1U331</accession>
<evidence type="ECO:0000259" key="1">
    <source>
        <dbReference type="Pfam" id="PF02834"/>
    </source>
</evidence>
<keyword evidence="2" id="KW-0436">Ligase</keyword>
<feature type="domain" description="Phosphoesterase HXTX" evidence="1">
    <location>
        <begin position="1"/>
        <end position="63"/>
    </location>
</feature>
<dbReference type="RefSeq" id="WP_310259775.1">
    <property type="nucleotide sequence ID" value="NZ_JAVDWA010000004.1"/>
</dbReference>
<evidence type="ECO:0000313" key="2">
    <source>
        <dbReference type="EMBL" id="MDR7073842.1"/>
    </source>
</evidence>
<proteinExistence type="predicted"/>
<dbReference type="InterPro" id="IPR009097">
    <property type="entry name" value="Cyclic_Pdiesterase"/>
</dbReference>
<gene>
    <name evidence="2" type="ORF">J2X07_002829</name>
</gene>
<evidence type="ECO:0000313" key="3">
    <source>
        <dbReference type="Proteomes" id="UP001258181"/>
    </source>
</evidence>
<dbReference type="Pfam" id="PF02834">
    <property type="entry name" value="LigT_PEase"/>
    <property type="match status" value="1"/>
</dbReference>
<reference evidence="2 3" key="1">
    <citation type="submission" date="2023-07" db="EMBL/GenBank/DDBJ databases">
        <title>Sorghum-associated microbial communities from plants grown in Nebraska, USA.</title>
        <authorList>
            <person name="Schachtman D."/>
        </authorList>
    </citation>
    <scope>NUCLEOTIDE SEQUENCE [LARGE SCALE GENOMIC DNA]</scope>
    <source>
        <strain evidence="2 3">BE211</strain>
    </source>
</reference>
<protein>
    <submittedName>
        <fullName evidence="2">2'-5' RNA ligase</fullName>
    </submittedName>
</protein>
<sequence>MQRQVAEACLAANFSLEKRPYKPHITLSRKFLESEHLLLDENDWWGKFGQTIKFQAESIVVYETHFEKSPKYEIVQSFSLKK</sequence>
<dbReference type="EMBL" id="JAVDWA010000004">
    <property type="protein sequence ID" value="MDR7073842.1"/>
    <property type="molecule type" value="Genomic_DNA"/>
</dbReference>
<dbReference type="Gene3D" id="3.90.1140.10">
    <property type="entry name" value="Cyclic phosphodiesterase"/>
    <property type="match status" value="1"/>
</dbReference>
<organism evidence="2 3">
    <name type="scientific">Fictibacillus barbaricus</name>
    <dbReference type="NCBI Taxonomy" id="182136"/>
    <lineage>
        <taxon>Bacteria</taxon>
        <taxon>Bacillati</taxon>
        <taxon>Bacillota</taxon>
        <taxon>Bacilli</taxon>
        <taxon>Bacillales</taxon>
        <taxon>Fictibacillaceae</taxon>
        <taxon>Fictibacillus</taxon>
    </lineage>
</organism>
<dbReference type="Proteomes" id="UP001258181">
    <property type="component" value="Unassembled WGS sequence"/>
</dbReference>
<comment type="caution">
    <text evidence="2">The sequence shown here is derived from an EMBL/GenBank/DDBJ whole genome shotgun (WGS) entry which is preliminary data.</text>
</comment>
<dbReference type="SUPFAM" id="SSF55144">
    <property type="entry name" value="LigT-like"/>
    <property type="match status" value="1"/>
</dbReference>
<dbReference type="GO" id="GO:0016874">
    <property type="term" value="F:ligase activity"/>
    <property type="evidence" value="ECO:0007669"/>
    <property type="project" value="UniProtKB-KW"/>
</dbReference>
<name>A0ABU1U331_9BACL</name>
<dbReference type="InterPro" id="IPR014051">
    <property type="entry name" value="Phosphoesterase_HXTX"/>
</dbReference>